<evidence type="ECO:0000313" key="1">
    <source>
        <dbReference type="EMBL" id="RPD98516.1"/>
    </source>
</evidence>
<dbReference type="EMBL" id="RPFJ01000006">
    <property type="protein sequence ID" value="RPD98516.1"/>
    <property type="molecule type" value="Genomic_DNA"/>
</dbReference>
<name>A0A3N4P0G3_9FLAO</name>
<dbReference type="Proteomes" id="UP000270856">
    <property type="component" value="Unassembled WGS sequence"/>
</dbReference>
<protein>
    <submittedName>
        <fullName evidence="1">Uncharacterized protein</fullName>
    </submittedName>
</protein>
<accession>A0A3N4P0G3</accession>
<dbReference type="RefSeq" id="WP_123896832.1">
    <property type="nucleotide sequence ID" value="NZ_RPFJ01000006.1"/>
</dbReference>
<organism evidence="1 2">
    <name type="scientific">Aureibaculum marinum</name>
    <dbReference type="NCBI Taxonomy" id="2487930"/>
    <lineage>
        <taxon>Bacteria</taxon>
        <taxon>Pseudomonadati</taxon>
        <taxon>Bacteroidota</taxon>
        <taxon>Flavobacteriia</taxon>
        <taxon>Flavobacteriales</taxon>
        <taxon>Flavobacteriaceae</taxon>
        <taxon>Aureibaculum</taxon>
    </lineage>
</organism>
<reference evidence="1 2" key="1">
    <citation type="submission" date="2018-11" db="EMBL/GenBank/DDBJ databases">
        <title>Aureibaculum marinum gen. nov., sp. nov., a member of the family Flavobacteriaceae isolated from the Bohai Sea.</title>
        <authorList>
            <person name="Ji X."/>
        </authorList>
    </citation>
    <scope>NUCLEOTIDE SEQUENCE [LARGE SCALE GENOMIC DNA]</scope>
    <source>
        <strain evidence="1 2">BH-SD17</strain>
    </source>
</reference>
<comment type="caution">
    <text evidence="1">The sequence shown here is derived from an EMBL/GenBank/DDBJ whole genome shotgun (WGS) entry which is preliminary data.</text>
</comment>
<gene>
    <name evidence="1" type="ORF">EGM88_04760</name>
</gene>
<dbReference type="AlphaFoldDB" id="A0A3N4P0G3"/>
<proteinExistence type="predicted"/>
<dbReference type="OrthoDB" id="1488700at2"/>
<keyword evidence="2" id="KW-1185">Reference proteome</keyword>
<sequence length="175" mass="18369">MVSINGTEIGTTQLNAVPYAINAGNVQWYTIGKHIENRNAGNVKVKNSLEADGTIKLTLGSIVNEVSVDGTLSGNSDKAIPTEQVVKAYVDVNGSSGLEKITEEGSTGWRLKGTDPNNYVTTGGDAIDLSSIVSGVSYSTFGATGINSIAMGIETKASGYNVLCKRTRLVNFIGY</sequence>
<evidence type="ECO:0000313" key="2">
    <source>
        <dbReference type="Proteomes" id="UP000270856"/>
    </source>
</evidence>